<dbReference type="PATRIC" id="fig|1705394.5.peg.1318"/>
<dbReference type="KEGG" id="tho:SP60_06610"/>
<dbReference type="OrthoDB" id="9800130at2"/>
<dbReference type="InterPro" id="IPR019099">
    <property type="entry name" value="Uncharacterised_PGPGW_TM"/>
</dbReference>
<sequence>MLADLFEYFNQYEELLILVSLISAVVFVLTLLLTPYLLGLIASDYFTMENPHKLEIKHIGHVIAVIIKSVIGLALLLAGIIMLVTPGQGVISILLGLFLMEFPGKRKLELKIINHDPTFKTLNWLREKASKPPFKR</sequence>
<keyword evidence="3" id="KW-1185">Reference proteome</keyword>
<dbReference type="EMBL" id="CP010552">
    <property type="protein sequence ID" value="ALE52899.1"/>
    <property type="molecule type" value="Genomic_DNA"/>
</dbReference>
<keyword evidence="1" id="KW-0472">Membrane</keyword>
<name>A0A0M4PL91_9GAMM</name>
<gene>
    <name evidence="2" type="ORF">SP60_06610</name>
</gene>
<evidence type="ECO:0000313" key="3">
    <source>
        <dbReference type="Proteomes" id="UP000058020"/>
    </source>
</evidence>
<dbReference type="Proteomes" id="UP000058020">
    <property type="component" value="Chromosome"/>
</dbReference>
<dbReference type="STRING" id="1705394.SP60_06610"/>
<dbReference type="RefSeq" id="WP_053951874.1">
    <property type="nucleotide sequence ID" value="NZ_CP010552.1"/>
</dbReference>
<keyword evidence="1" id="KW-0812">Transmembrane</keyword>
<reference evidence="2 3" key="1">
    <citation type="journal article" date="2015" name="Genome Announc.">
        <title>Genome Sequence of 'Candidatus Thioglobus autotrophica' Strain EF1, a Chemoautotroph from the SUP05 Clade of Marine Gammaproteobacteria.</title>
        <authorList>
            <person name="Shah V."/>
            <person name="Morris R.M."/>
        </authorList>
    </citation>
    <scope>NUCLEOTIDE SEQUENCE [LARGE SCALE GENOMIC DNA]</scope>
    <source>
        <strain evidence="2 3">EF1</strain>
    </source>
</reference>
<proteinExistence type="predicted"/>
<feature type="transmembrane region" description="Helical" evidence="1">
    <location>
        <begin position="59"/>
        <end position="81"/>
    </location>
</feature>
<dbReference type="Pfam" id="PF09656">
    <property type="entry name" value="PGPGW"/>
    <property type="match status" value="1"/>
</dbReference>
<keyword evidence="1" id="KW-1133">Transmembrane helix</keyword>
<feature type="transmembrane region" description="Helical" evidence="1">
    <location>
        <begin position="15"/>
        <end position="38"/>
    </location>
</feature>
<accession>A0A0M4PL91</accession>
<protein>
    <recommendedName>
        <fullName evidence="4">Transmembrane protein (PGPGW)</fullName>
    </recommendedName>
</protein>
<evidence type="ECO:0000313" key="2">
    <source>
        <dbReference type="EMBL" id="ALE52899.1"/>
    </source>
</evidence>
<evidence type="ECO:0000256" key="1">
    <source>
        <dbReference type="SAM" id="Phobius"/>
    </source>
</evidence>
<evidence type="ECO:0008006" key="4">
    <source>
        <dbReference type="Google" id="ProtNLM"/>
    </source>
</evidence>
<dbReference type="AlphaFoldDB" id="A0A0M4PL91"/>
<organism evidence="2 3">
    <name type="scientific">Candidatus Thioglobus autotrophicus</name>
    <dbReference type="NCBI Taxonomy" id="1705394"/>
    <lineage>
        <taxon>Bacteria</taxon>
        <taxon>Pseudomonadati</taxon>
        <taxon>Pseudomonadota</taxon>
        <taxon>Gammaproteobacteria</taxon>
        <taxon>Candidatus Pseudothioglobaceae</taxon>
        <taxon>Candidatus Thioglobus</taxon>
    </lineage>
</organism>